<sequence length="313" mass="36548">MNNNEKIINLLRGYEKLQELMPPYLNSLQQIKLYDSQVRSLIKRIKVDFLIFQTEISNRINQINKNQQLLQEYLLQVKQEAAELNEIFFDNNNKYSGILTELTTLKATQINVNYLNKLSDLLARERTIRTTKLQEEIEQMKQLLNHSPDEYTLLKSIELQASGLNSQLSSYRNFKISNDKTETLLQLKQFITTVSALDIDSNSISSLNTAVDSLISLKQPQTPDPLPLIEIIHVIRNPKNYISRGYTILDFVKPVYAALTRLRKGLVNHAKYRGMNNSWQHYVNTMDNLNDYYQQRYWQKGGTPYNFHGHDSR</sequence>
<accession>A0A0F4KN79</accession>
<dbReference type="EMBL" id="JXBZ01000015">
    <property type="protein sequence ID" value="KJY48117.1"/>
    <property type="molecule type" value="Genomic_DNA"/>
</dbReference>
<keyword evidence="2" id="KW-1185">Reference proteome</keyword>
<evidence type="ECO:0000313" key="2">
    <source>
        <dbReference type="Proteomes" id="UP000033695"/>
    </source>
</evidence>
<dbReference type="STRING" id="1218508.JG29_16350"/>
<dbReference type="PATRIC" id="fig|1218508.4.peg.1681"/>
<evidence type="ECO:0000313" key="1">
    <source>
        <dbReference type="EMBL" id="KJY48117.1"/>
    </source>
</evidence>
<reference evidence="1 2" key="1">
    <citation type="submission" date="2014-12" db="EMBL/GenBank/DDBJ databases">
        <title>Comparative genomics of the lactic acid bacteria isolated from the honey bee gut.</title>
        <authorList>
            <person name="Ellegaard K.M."/>
            <person name="Tamarit D."/>
            <person name="Javelind E."/>
            <person name="Olofsson T."/>
            <person name="Andersson S.G."/>
            <person name="Vasquez A."/>
        </authorList>
    </citation>
    <scope>NUCLEOTIDE SEQUENCE [LARGE SCALE GENOMIC DNA]</scope>
    <source>
        <strain evidence="1 2">Hon2</strain>
    </source>
</reference>
<dbReference type="Proteomes" id="UP000033695">
    <property type="component" value="Unassembled WGS sequence"/>
</dbReference>
<dbReference type="HOGENOM" id="CLU_887929_0_0_9"/>
<dbReference type="OrthoDB" id="2348540at2"/>
<dbReference type="RefSeq" id="WP_045923537.1">
    <property type="nucleotide sequence ID" value="NZ_JBHTHW010000006.1"/>
</dbReference>
<protein>
    <submittedName>
        <fullName evidence="1">Uncharacterized protein</fullName>
    </submittedName>
</protein>
<comment type="caution">
    <text evidence="1">The sequence shown here is derived from an EMBL/GenBank/DDBJ whole genome shotgun (WGS) entry which is preliminary data.</text>
</comment>
<organism evidence="1 2">
    <name type="scientific">Bombilactobacillus mellis</name>
    <dbReference type="NCBI Taxonomy" id="1218508"/>
    <lineage>
        <taxon>Bacteria</taxon>
        <taxon>Bacillati</taxon>
        <taxon>Bacillota</taxon>
        <taxon>Bacilli</taxon>
        <taxon>Lactobacillales</taxon>
        <taxon>Lactobacillaceae</taxon>
        <taxon>Bombilactobacillus</taxon>
    </lineage>
</organism>
<dbReference type="AlphaFoldDB" id="A0A0F4KN79"/>
<gene>
    <name evidence="1" type="ORF">JG29_16350</name>
</gene>
<proteinExistence type="predicted"/>
<name>A0A0F4KN79_9LACO</name>